<evidence type="ECO:0000256" key="1">
    <source>
        <dbReference type="SAM" id="MobiDB-lite"/>
    </source>
</evidence>
<feature type="region of interest" description="Disordered" evidence="1">
    <location>
        <begin position="1"/>
        <end position="116"/>
    </location>
</feature>
<protein>
    <submittedName>
        <fullName evidence="2">Uncharacterized protein</fullName>
    </submittedName>
</protein>
<dbReference type="EMBL" id="CADCTX010000385">
    <property type="protein sequence ID" value="CAA9316525.1"/>
    <property type="molecule type" value="Genomic_DNA"/>
</dbReference>
<gene>
    <name evidence="2" type="ORF">AVDCRST_MAG40-1259</name>
</gene>
<dbReference type="AlphaFoldDB" id="A0A6J4KX90"/>
<proteinExistence type="predicted"/>
<organism evidence="2">
    <name type="scientific">uncultured Gemmatimonadaceae bacterium</name>
    <dbReference type="NCBI Taxonomy" id="246130"/>
    <lineage>
        <taxon>Bacteria</taxon>
        <taxon>Pseudomonadati</taxon>
        <taxon>Gemmatimonadota</taxon>
        <taxon>Gemmatimonadia</taxon>
        <taxon>Gemmatimonadales</taxon>
        <taxon>Gemmatimonadaceae</taxon>
        <taxon>environmental samples</taxon>
    </lineage>
</organism>
<feature type="non-terminal residue" evidence="2">
    <location>
        <position position="116"/>
    </location>
</feature>
<evidence type="ECO:0000313" key="2">
    <source>
        <dbReference type="EMBL" id="CAA9316525.1"/>
    </source>
</evidence>
<reference evidence="2" key="1">
    <citation type="submission" date="2020-02" db="EMBL/GenBank/DDBJ databases">
        <authorList>
            <person name="Meier V. D."/>
        </authorList>
    </citation>
    <scope>NUCLEOTIDE SEQUENCE</scope>
    <source>
        <strain evidence="2">AVDCRST_MAG40</strain>
    </source>
</reference>
<name>A0A6J4KX90_9BACT</name>
<feature type="compositionally biased region" description="Low complexity" evidence="1">
    <location>
        <begin position="45"/>
        <end position="57"/>
    </location>
</feature>
<sequence length="116" mass="11983">AASAYAAPRPGRALPTCGTLRRRRRAGDARADPGGVGHHRAAAPGDGTARPTAARRGAGAGGDPVGHAHRRPLAGDPVGLRPMAYLPRSPSPLAGGRHLGAHLRRARRHRTTRPAI</sequence>
<accession>A0A6J4KX90</accession>
<feature type="compositionally biased region" description="Basic residues" evidence="1">
    <location>
        <begin position="99"/>
        <end position="116"/>
    </location>
</feature>
<feature type="non-terminal residue" evidence="2">
    <location>
        <position position="1"/>
    </location>
</feature>